<dbReference type="GO" id="GO:0016530">
    <property type="term" value="F:metallochaperone activity"/>
    <property type="evidence" value="ECO:0007669"/>
    <property type="project" value="TreeGrafter"/>
</dbReference>
<protein>
    <submittedName>
        <fullName evidence="2">Respiratory nitrate reductase chaperone NarJ</fullName>
        <ecNumber evidence="2">1.7.99.4</ecNumber>
    </submittedName>
</protein>
<proteinExistence type="predicted"/>
<evidence type="ECO:0000256" key="1">
    <source>
        <dbReference type="ARBA" id="ARBA00023063"/>
    </source>
</evidence>
<name>A0A0G3HIB0_9CORY</name>
<dbReference type="NCBIfam" id="TIGR00684">
    <property type="entry name" value="narJ"/>
    <property type="match status" value="1"/>
</dbReference>
<dbReference type="InterPro" id="IPR003765">
    <property type="entry name" value="NO3_reductase_chaperone_NarJ"/>
</dbReference>
<evidence type="ECO:0000313" key="2">
    <source>
        <dbReference type="EMBL" id="AKK10877.1"/>
    </source>
</evidence>
<dbReference type="RefSeq" id="WP_047259374.1">
    <property type="nucleotide sequence ID" value="NZ_CP011546.1"/>
</dbReference>
<reference evidence="2 3" key="1">
    <citation type="journal article" date="2015" name="Genome Announc.">
        <title>Virulence Factor Genes Detected in the Complete Genome Sequence of Corynebacterium uterequi DSM 45634, Isolated from the Uterus of a Maiden Mare.</title>
        <authorList>
            <person name="Ruckert C."/>
            <person name="Kriete M."/>
            <person name="Jaenicke S."/>
            <person name="Winkler A."/>
            <person name="Tauch A."/>
        </authorList>
    </citation>
    <scope>NUCLEOTIDE SEQUENCE [LARGE SCALE GENOMIC DNA]</scope>
    <source>
        <strain evidence="2 3">DSM 45634</strain>
    </source>
</reference>
<sequence>MRPLGAAVAEVTAPVEVSIEQRRVTAMAAALLLAYPDPEEAPARFEAVSEQLHTLPAAVRAEFEAFFAATHALSARELAAHYVETFDQRRRCCLFLSYYLAGDTRKRGAAILAFRDRLRDLGIVEISEELPDHLCVVLEALALADDAHHEAAVELVAAHREGVEVLKSALDAVGSAYAHVVRAVAMVLPEIDASTVDRYVTLITAGPPAEVVGVEQLGIPLPDPIRTAYPPMLKGDHHV</sequence>
<dbReference type="PATRIC" id="fig|1072256.5.peg.865"/>
<dbReference type="PANTHER" id="PTHR43680:SF2">
    <property type="entry name" value="NITRATE REDUCTASE MOLYBDENUM COFACTOR ASSEMBLY CHAPERONE NARJ"/>
    <property type="match status" value="1"/>
</dbReference>
<dbReference type="Pfam" id="PF02613">
    <property type="entry name" value="Nitrate_red_del"/>
    <property type="match status" value="1"/>
</dbReference>
<dbReference type="AlphaFoldDB" id="A0A0G3HIB0"/>
<dbReference type="GO" id="GO:0051131">
    <property type="term" value="P:chaperone-mediated protein complex assembly"/>
    <property type="evidence" value="ECO:0007669"/>
    <property type="project" value="InterPro"/>
</dbReference>
<dbReference type="GO" id="GO:0051082">
    <property type="term" value="F:unfolded protein binding"/>
    <property type="evidence" value="ECO:0007669"/>
    <property type="project" value="InterPro"/>
</dbReference>
<gene>
    <name evidence="2" type="primary">narJ</name>
    <name evidence="2" type="ORF">CUTER_04360</name>
</gene>
<dbReference type="GO" id="GO:0042128">
    <property type="term" value="P:nitrate assimilation"/>
    <property type="evidence" value="ECO:0007669"/>
    <property type="project" value="UniProtKB-KW"/>
</dbReference>
<dbReference type="EC" id="1.7.99.4" evidence="2"/>
<keyword evidence="2" id="KW-0560">Oxidoreductase</keyword>
<dbReference type="InterPro" id="IPR036411">
    <property type="entry name" value="TorD-like_sf"/>
</dbReference>
<dbReference type="KEGG" id="cut:CUTER_04360"/>
<dbReference type="Proteomes" id="UP000035548">
    <property type="component" value="Chromosome"/>
</dbReference>
<keyword evidence="3" id="KW-1185">Reference proteome</keyword>
<accession>A0A0G3HIB0</accession>
<dbReference type="EMBL" id="CP011546">
    <property type="protein sequence ID" value="AKK10877.1"/>
    <property type="molecule type" value="Genomic_DNA"/>
</dbReference>
<dbReference type="SUPFAM" id="SSF89155">
    <property type="entry name" value="TorD-like"/>
    <property type="match status" value="1"/>
</dbReference>
<dbReference type="OrthoDB" id="4307003at2"/>
<evidence type="ECO:0000313" key="3">
    <source>
        <dbReference type="Proteomes" id="UP000035548"/>
    </source>
</evidence>
<keyword evidence="1" id="KW-0534">Nitrate assimilation</keyword>
<dbReference type="GO" id="GO:0016491">
    <property type="term" value="F:oxidoreductase activity"/>
    <property type="evidence" value="ECO:0007669"/>
    <property type="project" value="UniProtKB-KW"/>
</dbReference>
<dbReference type="Gene3D" id="1.10.3480.10">
    <property type="entry name" value="TorD-like"/>
    <property type="match status" value="1"/>
</dbReference>
<organism evidence="2 3">
    <name type="scientific">Corynebacterium uterequi</name>
    <dbReference type="NCBI Taxonomy" id="1072256"/>
    <lineage>
        <taxon>Bacteria</taxon>
        <taxon>Bacillati</taxon>
        <taxon>Actinomycetota</taxon>
        <taxon>Actinomycetes</taxon>
        <taxon>Mycobacteriales</taxon>
        <taxon>Corynebacteriaceae</taxon>
        <taxon>Corynebacterium</taxon>
    </lineage>
</organism>
<reference evidence="3" key="2">
    <citation type="submission" date="2015-05" db="EMBL/GenBank/DDBJ databases">
        <title>Complete genome sequence of Corynebacterium uterequi DSM 45634, isolated from the uterus of a maiden mare.</title>
        <authorList>
            <person name="Ruckert C."/>
            <person name="Albersmeier A."/>
            <person name="Winkler A."/>
            <person name="Tauch A."/>
        </authorList>
    </citation>
    <scope>NUCLEOTIDE SEQUENCE [LARGE SCALE GENOMIC DNA]</scope>
    <source>
        <strain evidence="3">DSM 45634</strain>
    </source>
</reference>
<dbReference type="InterPro" id="IPR020945">
    <property type="entry name" value="DMSO/NO3_reduct_chaperone"/>
</dbReference>
<dbReference type="STRING" id="1072256.CUTER_04360"/>
<dbReference type="PANTHER" id="PTHR43680">
    <property type="entry name" value="NITRATE REDUCTASE MOLYBDENUM COFACTOR ASSEMBLY CHAPERONE"/>
    <property type="match status" value="1"/>
</dbReference>